<dbReference type="EMBL" id="LXQA010371876">
    <property type="protein sequence ID" value="MCI47396.1"/>
    <property type="molecule type" value="Genomic_DNA"/>
</dbReference>
<protein>
    <submittedName>
        <fullName evidence="2">Uncharacterized protein</fullName>
    </submittedName>
</protein>
<name>A0A392SHQ8_9FABA</name>
<evidence type="ECO:0000313" key="3">
    <source>
        <dbReference type="Proteomes" id="UP000265520"/>
    </source>
</evidence>
<feature type="signal peptide" evidence="1">
    <location>
        <begin position="1"/>
        <end position="19"/>
    </location>
</feature>
<dbReference type="Proteomes" id="UP000265520">
    <property type="component" value="Unassembled WGS sequence"/>
</dbReference>
<dbReference type="AlphaFoldDB" id="A0A392SHQ8"/>
<evidence type="ECO:0000313" key="2">
    <source>
        <dbReference type="EMBL" id="MCI47396.1"/>
    </source>
</evidence>
<comment type="caution">
    <text evidence="2">The sequence shown here is derived from an EMBL/GenBank/DDBJ whole genome shotgun (WGS) entry which is preliminary data.</text>
</comment>
<feature type="chain" id="PRO_5017220401" evidence="1">
    <location>
        <begin position="20"/>
        <end position="47"/>
    </location>
</feature>
<organism evidence="2 3">
    <name type="scientific">Trifolium medium</name>
    <dbReference type="NCBI Taxonomy" id="97028"/>
    <lineage>
        <taxon>Eukaryota</taxon>
        <taxon>Viridiplantae</taxon>
        <taxon>Streptophyta</taxon>
        <taxon>Embryophyta</taxon>
        <taxon>Tracheophyta</taxon>
        <taxon>Spermatophyta</taxon>
        <taxon>Magnoliopsida</taxon>
        <taxon>eudicotyledons</taxon>
        <taxon>Gunneridae</taxon>
        <taxon>Pentapetalae</taxon>
        <taxon>rosids</taxon>
        <taxon>fabids</taxon>
        <taxon>Fabales</taxon>
        <taxon>Fabaceae</taxon>
        <taxon>Papilionoideae</taxon>
        <taxon>50 kb inversion clade</taxon>
        <taxon>NPAAA clade</taxon>
        <taxon>Hologalegina</taxon>
        <taxon>IRL clade</taxon>
        <taxon>Trifolieae</taxon>
        <taxon>Trifolium</taxon>
    </lineage>
</organism>
<feature type="non-terminal residue" evidence="2">
    <location>
        <position position="47"/>
    </location>
</feature>
<sequence>MFVLCHWATFLGCQATCACQESPGFASYWVIYWCLIATCRQARLDDR</sequence>
<keyword evidence="1" id="KW-0732">Signal</keyword>
<keyword evidence="3" id="KW-1185">Reference proteome</keyword>
<proteinExistence type="predicted"/>
<reference evidence="2 3" key="1">
    <citation type="journal article" date="2018" name="Front. Plant Sci.">
        <title>Red Clover (Trifolium pratense) and Zigzag Clover (T. medium) - A Picture of Genomic Similarities and Differences.</title>
        <authorList>
            <person name="Dluhosova J."/>
            <person name="Istvanek J."/>
            <person name="Nedelnik J."/>
            <person name="Repkova J."/>
        </authorList>
    </citation>
    <scope>NUCLEOTIDE SEQUENCE [LARGE SCALE GENOMIC DNA]</scope>
    <source>
        <strain evidence="3">cv. 10/8</strain>
        <tissue evidence="2">Leaf</tissue>
    </source>
</reference>
<evidence type="ECO:0000256" key="1">
    <source>
        <dbReference type="SAM" id="SignalP"/>
    </source>
</evidence>
<accession>A0A392SHQ8</accession>